<protein>
    <recommendedName>
        <fullName evidence="3">Integrase catalytic domain-containing protein</fullName>
    </recommendedName>
</protein>
<dbReference type="EMBL" id="AVOT02111065">
    <property type="protein sequence ID" value="MBW0581871.1"/>
    <property type="molecule type" value="Genomic_DNA"/>
</dbReference>
<comment type="caution">
    <text evidence="1">The sequence shown here is derived from an EMBL/GenBank/DDBJ whole genome shotgun (WGS) entry which is preliminary data.</text>
</comment>
<keyword evidence="2" id="KW-1185">Reference proteome</keyword>
<sequence length="93" mass="10840">MIEMQEPNRPWETVHINWVSGLPPGGERSYNVCLVIVDRFSKTEIFLPYKKDDTAMDTALLIWKRLVSWTGMFTNIICVREPKPTSVLYTNLH</sequence>
<evidence type="ECO:0008006" key="3">
    <source>
        <dbReference type="Google" id="ProtNLM"/>
    </source>
</evidence>
<name>A0A9Q3Q1L2_9BASI</name>
<evidence type="ECO:0000313" key="1">
    <source>
        <dbReference type="EMBL" id="MBW0581871.1"/>
    </source>
</evidence>
<gene>
    <name evidence="1" type="ORF">O181_121586</name>
</gene>
<dbReference type="AlphaFoldDB" id="A0A9Q3Q1L2"/>
<reference evidence="1" key="1">
    <citation type="submission" date="2021-03" db="EMBL/GenBank/DDBJ databases">
        <title>Draft genome sequence of rust myrtle Austropuccinia psidii MF-1, a brazilian biotype.</title>
        <authorList>
            <person name="Quecine M.C."/>
            <person name="Pachon D.M.R."/>
            <person name="Bonatelli M.L."/>
            <person name="Correr F.H."/>
            <person name="Franceschini L.M."/>
            <person name="Leite T.F."/>
            <person name="Margarido G.R.A."/>
            <person name="Almeida C.A."/>
            <person name="Ferrarezi J.A."/>
            <person name="Labate C.A."/>
        </authorList>
    </citation>
    <scope>NUCLEOTIDE SEQUENCE</scope>
    <source>
        <strain evidence="1">MF-1</strain>
    </source>
</reference>
<dbReference type="Proteomes" id="UP000765509">
    <property type="component" value="Unassembled WGS sequence"/>
</dbReference>
<accession>A0A9Q3Q1L2</accession>
<proteinExistence type="predicted"/>
<dbReference type="InterPro" id="IPR012337">
    <property type="entry name" value="RNaseH-like_sf"/>
</dbReference>
<dbReference type="OrthoDB" id="5592268at2759"/>
<dbReference type="SUPFAM" id="SSF53098">
    <property type="entry name" value="Ribonuclease H-like"/>
    <property type="match status" value="1"/>
</dbReference>
<dbReference type="GO" id="GO:0003676">
    <property type="term" value="F:nucleic acid binding"/>
    <property type="evidence" value="ECO:0007669"/>
    <property type="project" value="InterPro"/>
</dbReference>
<dbReference type="Gene3D" id="3.30.420.10">
    <property type="entry name" value="Ribonuclease H-like superfamily/Ribonuclease H"/>
    <property type="match status" value="1"/>
</dbReference>
<organism evidence="1 2">
    <name type="scientific">Austropuccinia psidii MF-1</name>
    <dbReference type="NCBI Taxonomy" id="1389203"/>
    <lineage>
        <taxon>Eukaryota</taxon>
        <taxon>Fungi</taxon>
        <taxon>Dikarya</taxon>
        <taxon>Basidiomycota</taxon>
        <taxon>Pucciniomycotina</taxon>
        <taxon>Pucciniomycetes</taxon>
        <taxon>Pucciniales</taxon>
        <taxon>Sphaerophragmiaceae</taxon>
        <taxon>Austropuccinia</taxon>
    </lineage>
</organism>
<evidence type="ECO:0000313" key="2">
    <source>
        <dbReference type="Proteomes" id="UP000765509"/>
    </source>
</evidence>
<dbReference type="InterPro" id="IPR036397">
    <property type="entry name" value="RNaseH_sf"/>
</dbReference>